<evidence type="ECO:0000259" key="6">
    <source>
        <dbReference type="PROSITE" id="PS50888"/>
    </source>
</evidence>
<comment type="similarity">
    <text evidence="2">Belongs to the bHLH protein family.</text>
</comment>
<dbReference type="Pfam" id="PF00010">
    <property type="entry name" value="HLH"/>
    <property type="match status" value="1"/>
</dbReference>
<name>A0A5P1F9B6_ASPOF</name>
<dbReference type="InterPro" id="IPR045865">
    <property type="entry name" value="ACT-like_dom_sf"/>
</dbReference>
<accession>A0A5P1F9B6</accession>
<dbReference type="Gene3D" id="4.10.280.10">
    <property type="entry name" value="Helix-loop-helix DNA-binding domain"/>
    <property type="match status" value="1"/>
</dbReference>
<dbReference type="EMBL" id="CM007383">
    <property type="protein sequence ID" value="ONK74684.1"/>
    <property type="molecule type" value="Genomic_DNA"/>
</dbReference>
<dbReference type="InterPro" id="IPR051358">
    <property type="entry name" value="TF_AMS/ICE1/BHLH6-like"/>
</dbReference>
<dbReference type="GO" id="GO:0043565">
    <property type="term" value="F:sequence-specific DNA binding"/>
    <property type="evidence" value="ECO:0007669"/>
    <property type="project" value="TreeGrafter"/>
</dbReference>
<dbReference type="SUPFAM" id="SSF55021">
    <property type="entry name" value="ACT-like"/>
    <property type="match status" value="1"/>
</dbReference>
<dbReference type="Gramene" id="ONK74684">
    <property type="protein sequence ID" value="ONK74684"/>
    <property type="gene ID" value="A4U43_C03F9080"/>
</dbReference>
<dbReference type="GO" id="GO:0005634">
    <property type="term" value="C:nucleus"/>
    <property type="evidence" value="ECO:0007669"/>
    <property type="project" value="UniProtKB-SubCell"/>
</dbReference>
<keyword evidence="8" id="KW-1185">Reference proteome</keyword>
<dbReference type="PROSITE" id="PS50888">
    <property type="entry name" value="BHLH"/>
    <property type="match status" value="1"/>
</dbReference>
<dbReference type="SUPFAM" id="SSF47459">
    <property type="entry name" value="HLH, helix-loop-helix DNA-binding domain"/>
    <property type="match status" value="1"/>
</dbReference>
<evidence type="ECO:0000256" key="3">
    <source>
        <dbReference type="ARBA" id="ARBA00023015"/>
    </source>
</evidence>
<sequence>MPRWPRDQAMEFDVMNFADSMLDGCYGDGGGEGEFRKEQSAAAAEKGEERYKSKNLAAERRRRSKLNHRLFTLRSLVPNITKMSKESTLIDAMDYIHNLQTQINDLKLELSKICEEEDRTKQGSTSSTESTAPPEMARYQGRVELNPMGQNKFHVKIMCNKRPGGFIKLLDALSRNGLEITEISSFAFSGFDQIVFCIEARGDKEIPISELRKLLMAIVEVSEENNK</sequence>
<dbReference type="PANTHER" id="PTHR31945">
    <property type="entry name" value="TRANSCRIPTION FACTOR SCREAM2-RELATED"/>
    <property type="match status" value="1"/>
</dbReference>
<evidence type="ECO:0000313" key="8">
    <source>
        <dbReference type="Proteomes" id="UP000243459"/>
    </source>
</evidence>
<dbReference type="SMART" id="SM00353">
    <property type="entry name" value="HLH"/>
    <property type="match status" value="1"/>
</dbReference>
<feature type="domain" description="BHLH" evidence="6">
    <location>
        <begin position="50"/>
        <end position="99"/>
    </location>
</feature>
<dbReference type="CDD" id="cd02116">
    <property type="entry name" value="ACT"/>
    <property type="match status" value="1"/>
</dbReference>
<gene>
    <name evidence="7" type="ORF">A4U43_C03F9080</name>
</gene>
<keyword evidence="3" id="KW-0805">Transcription regulation</keyword>
<dbReference type="GO" id="GO:0046983">
    <property type="term" value="F:protein dimerization activity"/>
    <property type="evidence" value="ECO:0007669"/>
    <property type="project" value="InterPro"/>
</dbReference>
<dbReference type="PANTHER" id="PTHR31945:SF68">
    <property type="entry name" value="TRANSCRIPTION FACTOR UDT1"/>
    <property type="match status" value="1"/>
</dbReference>
<comment type="subcellular location">
    <subcellularLocation>
        <location evidence="1">Nucleus</location>
    </subcellularLocation>
</comment>
<dbReference type="InterPro" id="IPR036638">
    <property type="entry name" value="HLH_DNA-bd_sf"/>
</dbReference>
<dbReference type="InterPro" id="IPR011598">
    <property type="entry name" value="bHLH_dom"/>
</dbReference>
<organism evidence="7 8">
    <name type="scientific">Asparagus officinalis</name>
    <name type="common">Garden asparagus</name>
    <dbReference type="NCBI Taxonomy" id="4686"/>
    <lineage>
        <taxon>Eukaryota</taxon>
        <taxon>Viridiplantae</taxon>
        <taxon>Streptophyta</taxon>
        <taxon>Embryophyta</taxon>
        <taxon>Tracheophyta</taxon>
        <taxon>Spermatophyta</taxon>
        <taxon>Magnoliopsida</taxon>
        <taxon>Liliopsida</taxon>
        <taxon>Asparagales</taxon>
        <taxon>Asparagaceae</taxon>
        <taxon>Asparagoideae</taxon>
        <taxon>Asparagus</taxon>
    </lineage>
</organism>
<evidence type="ECO:0000256" key="5">
    <source>
        <dbReference type="ARBA" id="ARBA00023242"/>
    </source>
</evidence>
<dbReference type="AlphaFoldDB" id="A0A5P1F9B6"/>
<proteinExistence type="inferred from homology"/>
<dbReference type="OrthoDB" id="690068at2759"/>
<dbReference type="OMA" id="ATENMPH"/>
<evidence type="ECO:0000256" key="2">
    <source>
        <dbReference type="ARBA" id="ARBA00005510"/>
    </source>
</evidence>
<evidence type="ECO:0000313" key="7">
    <source>
        <dbReference type="EMBL" id="ONK74684.1"/>
    </source>
</evidence>
<reference evidence="8" key="1">
    <citation type="journal article" date="2017" name="Nat. Commun.">
        <title>The asparagus genome sheds light on the origin and evolution of a young Y chromosome.</title>
        <authorList>
            <person name="Harkess A."/>
            <person name="Zhou J."/>
            <person name="Xu C."/>
            <person name="Bowers J.E."/>
            <person name="Van der Hulst R."/>
            <person name="Ayyampalayam S."/>
            <person name="Mercati F."/>
            <person name="Riccardi P."/>
            <person name="McKain M.R."/>
            <person name="Kakrana A."/>
            <person name="Tang H."/>
            <person name="Ray J."/>
            <person name="Groenendijk J."/>
            <person name="Arikit S."/>
            <person name="Mathioni S.M."/>
            <person name="Nakano M."/>
            <person name="Shan H."/>
            <person name="Telgmann-Rauber A."/>
            <person name="Kanno A."/>
            <person name="Yue Z."/>
            <person name="Chen H."/>
            <person name="Li W."/>
            <person name="Chen Y."/>
            <person name="Xu X."/>
            <person name="Zhang Y."/>
            <person name="Luo S."/>
            <person name="Chen H."/>
            <person name="Gao J."/>
            <person name="Mao Z."/>
            <person name="Pires J.C."/>
            <person name="Luo M."/>
            <person name="Kudrna D."/>
            <person name="Wing R.A."/>
            <person name="Meyers B.C."/>
            <person name="Yi K."/>
            <person name="Kong H."/>
            <person name="Lavrijsen P."/>
            <person name="Sunseri F."/>
            <person name="Falavigna A."/>
            <person name="Ye Y."/>
            <person name="Leebens-Mack J.H."/>
            <person name="Chen G."/>
        </authorList>
    </citation>
    <scope>NUCLEOTIDE SEQUENCE [LARGE SCALE GENOMIC DNA]</scope>
    <source>
        <strain evidence="8">cv. DH0086</strain>
    </source>
</reference>
<evidence type="ECO:0000256" key="1">
    <source>
        <dbReference type="ARBA" id="ARBA00004123"/>
    </source>
</evidence>
<evidence type="ECO:0000256" key="4">
    <source>
        <dbReference type="ARBA" id="ARBA00023163"/>
    </source>
</evidence>
<protein>
    <recommendedName>
        <fullName evidence="6">BHLH domain-containing protein</fullName>
    </recommendedName>
</protein>
<keyword evidence="5" id="KW-0539">Nucleus</keyword>
<dbReference type="GO" id="GO:0003700">
    <property type="term" value="F:DNA-binding transcription factor activity"/>
    <property type="evidence" value="ECO:0007669"/>
    <property type="project" value="TreeGrafter"/>
</dbReference>
<dbReference type="Proteomes" id="UP000243459">
    <property type="component" value="Chromosome 3"/>
</dbReference>
<keyword evidence="4" id="KW-0804">Transcription</keyword>